<dbReference type="GO" id="GO:0006493">
    <property type="term" value="P:protein O-linked glycosylation"/>
    <property type="evidence" value="ECO:0007669"/>
    <property type="project" value="InterPro"/>
</dbReference>
<evidence type="ECO:0000313" key="10">
    <source>
        <dbReference type="EMBL" id="CRH05443.1"/>
    </source>
</evidence>
<dbReference type="InterPro" id="IPR011990">
    <property type="entry name" value="TPR-like_helical_dom_sf"/>
</dbReference>
<feature type="domain" description="O-GlcNAc transferase C-terminal" evidence="9">
    <location>
        <begin position="304"/>
        <end position="529"/>
    </location>
</feature>
<gene>
    <name evidence="10" type="ORF">MAGMO_1250</name>
</gene>
<feature type="repeat" description="TPR" evidence="8">
    <location>
        <begin position="114"/>
        <end position="147"/>
    </location>
</feature>
<proteinExistence type="inferred from homology"/>
<dbReference type="Gene3D" id="3.40.50.11380">
    <property type="match status" value="1"/>
</dbReference>
<evidence type="ECO:0000256" key="6">
    <source>
        <dbReference type="ARBA" id="ARBA00022737"/>
    </source>
</evidence>
<dbReference type="Gene3D" id="3.40.50.2000">
    <property type="entry name" value="Glycogen Phosphorylase B"/>
    <property type="match status" value="1"/>
</dbReference>
<feature type="domain" description="O-GlcNAc transferase C-terminal" evidence="9">
    <location>
        <begin position="535"/>
        <end position="721"/>
    </location>
</feature>
<dbReference type="Pfam" id="PF14559">
    <property type="entry name" value="TPR_19"/>
    <property type="match status" value="2"/>
</dbReference>
<dbReference type="Gene3D" id="1.25.40.10">
    <property type="entry name" value="Tetratricopeptide repeat domain"/>
    <property type="match status" value="4"/>
</dbReference>
<dbReference type="InterPro" id="IPR019734">
    <property type="entry name" value="TPR_rpt"/>
</dbReference>
<dbReference type="SMART" id="SM00028">
    <property type="entry name" value="TPR"/>
    <property type="match status" value="7"/>
</dbReference>
<dbReference type="PANTHER" id="PTHR44366">
    <property type="entry name" value="UDP-N-ACETYLGLUCOSAMINE--PEPTIDE N-ACETYLGLUCOSAMINYLTRANSFERASE 110 KDA SUBUNIT"/>
    <property type="match status" value="1"/>
</dbReference>
<evidence type="ECO:0000256" key="2">
    <source>
        <dbReference type="ARBA" id="ARBA00005386"/>
    </source>
</evidence>
<dbReference type="AlphaFoldDB" id="A0A1S7LG88"/>
<evidence type="ECO:0000256" key="4">
    <source>
        <dbReference type="ARBA" id="ARBA00022676"/>
    </source>
</evidence>
<evidence type="ECO:0000256" key="3">
    <source>
        <dbReference type="ARBA" id="ARBA00011970"/>
    </source>
</evidence>
<comment type="pathway">
    <text evidence="1">Protein modification; protein glycosylation.</text>
</comment>
<feature type="repeat" description="TPR" evidence="8">
    <location>
        <begin position="80"/>
        <end position="113"/>
    </location>
</feature>
<dbReference type="SUPFAM" id="SSF53756">
    <property type="entry name" value="UDP-Glycosyltransferase/glycogen phosphorylase"/>
    <property type="match status" value="1"/>
</dbReference>
<organism evidence="10">
    <name type="scientific">Magnetococcus massalia (strain MO-1)</name>
    <dbReference type="NCBI Taxonomy" id="451514"/>
    <lineage>
        <taxon>Bacteria</taxon>
        <taxon>Pseudomonadati</taxon>
        <taxon>Pseudomonadota</taxon>
        <taxon>Magnetococcia</taxon>
        <taxon>Magnetococcales</taxon>
        <taxon>Magnetococcaceae</taxon>
        <taxon>Magnetococcus</taxon>
    </lineage>
</organism>
<keyword evidence="5 10" id="KW-0808">Transferase</keyword>
<dbReference type="SUPFAM" id="SSF48452">
    <property type="entry name" value="TPR-like"/>
    <property type="match status" value="1"/>
</dbReference>
<evidence type="ECO:0000256" key="1">
    <source>
        <dbReference type="ARBA" id="ARBA00004922"/>
    </source>
</evidence>
<accession>A0A1S7LG88</accession>
<comment type="similarity">
    <text evidence="2">Belongs to the glycosyltransferase 41 family. O-GlcNAc transferase subfamily.</text>
</comment>
<dbReference type="EC" id="2.4.1.255" evidence="3"/>
<dbReference type="PANTHER" id="PTHR44366:SF1">
    <property type="entry name" value="UDP-N-ACETYLGLUCOSAMINE--PEPTIDE N-ACETYLGLUCOSAMINYLTRANSFERASE 110 KDA SUBUNIT"/>
    <property type="match status" value="1"/>
</dbReference>
<evidence type="ECO:0000256" key="8">
    <source>
        <dbReference type="PROSITE-ProRule" id="PRU00339"/>
    </source>
</evidence>
<dbReference type="InterPro" id="IPR037919">
    <property type="entry name" value="OGT"/>
</dbReference>
<protein>
    <recommendedName>
        <fullName evidence="3">protein O-GlcNAc transferase</fullName>
        <ecNumber evidence="3">2.4.1.255</ecNumber>
    </recommendedName>
</protein>
<keyword evidence="6" id="KW-0677">Repeat</keyword>
<name>A0A1S7LG88_MAGMO</name>
<dbReference type="GO" id="GO:0097363">
    <property type="term" value="F:protein O-acetylglucosaminyltransferase activity"/>
    <property type="evidence" value="ECO:0007669"/>
    <property type="project" value="UniProtKB-EC"/>
</dbReference>
<evidence type="ECO:0000259" key="9">
    <source>
        <dbReference type="Pfam" id="PF13844"/>
    </source>
</evidence>
<sequence length="754" mass="84935">MESSDDAGGLIQQEEVGHLKQLFQQGRYAEAIALGDRLISRDPVHVQVLSLLALANHAVGKLDVTIELLQQAVSLAPANHKLYLNLGSFQLQAKQLEQAESAFRRAIALKPDYVEAYNNLGNLLMAKEAWGEAKRSFFQALRIDPDAIEALFNLAELMIKQLQLEKAEKLLARVLHLRKNHPQALNSLALLWLQQGRYDAAEGAFQQLLKMPAESIHPRLKYEALGNLAILHLKCNQQEQAEKLFKMQLKQEPTALGPLMNAGTLMQLQGRLPEARMLFQSVCQHHPDHAPAWGLLNRMHRELCHWSTLEEETQRIEKLLDQGEEPLSPFEALAFPQLTPLQLKQINTRYATHRFATLLAKPPLVTRRPAPKSRLRIGYLCKKVFNHAGLYLLAGVLAAHDREAFEIYGYGYGPKPPEGVTLELPQLFSQWRSLYTQRAEPIARQVVADEIDILVDIGGYTANNQPGIIAHKPAPIIISWLGFPGTLGHPRMADYMIGDATVTPLEHAPFYGENLALMPHCYQPTDNRRQLGSMPTRQEQGLPAEGFIFCCFNQYYKLTPELLDGWCQLLLQVPGSLLWLLEGHPAAMENLNGEVARRGVDAKRIIFAPFRPHLEHLTRLQLVDVMLDSYPINGHTTASDALWAGVPVVTRMGETMASRVAASLLRAVALDELICHDMESYVQTALALASDAQRLLPMRNHLIRQRKDSPLFDTVRYARDLERLYRAIWQQHINAGSGPIVLQQSRRIEDPSYE</sequence>
<dbReference type="EMBL" id="LO017727">
    <property type="protein sequence ID" value="CRH05443.1"/>
    <property type="molecule type" value="Genomic_DNA"/>
</dbReference>
<dbReference type="PROSITE" id="PS50005">
    <property type="entry name" value="TPR"/>
    <property type="match status" value="3"/>
</dbReference>
<keyword evidence="4 10" id="KW-0328">Glycosyltransferase</keyword>
<dbReference type="InterPro" id="IPR029489">
    <property type="entry name" value="OGT/SEC/SPY_C"/>
</dbReference>
<reference evidence="10" key="1">
    <citation type="submission" date="2015-04" db="EMBL/GenBank/DDBJ databases">
        <authorList>
            <person name="Syromyatnikov M.Y."/>
            <person name="Popov V.N."/>
        </authorList>
    </citation>
    <scope>NUCLEOTIDE SEQUENCE</scope>
    <source>
        <strain evidence="10">MO-1</strain>
    </source>
</reference>
<feature type="repeat" description="TPR" evidence="8">
    <location>
        <begin position="182"/>
        <end position="215"/>
    </location>
</feature>
<keyword evidence="7 8" id="KW-0802">TPR repeat</keyword>
<evidence type="ECO:0000256" key="5">
    <source>
        <dbReference type="ARBA" id="ARBA00022679"/>
    </source>
</evidence>
<evidence type="ECO:0000256" key="7">
    <source>
        <dbReference type="ARBA" id="ARBA00022803"/>
    </source>
</evidence>
<dbReference type="Pfam" id="PF13844">
    <property type="entry name" value="Glyco_transf_41"/>
    <property type="match status" value="2"/>
</dbReference>